<comment type="caution">
    <text evidence="11">The sequence shown here is derived from an EMBL/GenBank/DDBJ whole genome shotgun (WGS) entry which is preliminary data.</text>
</comment>
<feature type="transmembrane region" description="Helical" evidence="9">
    <location>
        <begin position="55"/>
        <end position="75"/>
    </location>
</feature>
<dbReference type="InterPro" id="IPR000515">
    <property type="entry name" value="MetI-like"/>
</dbReference>
<keyword evidence="5" id="KW-0997">Cell inner membrane</keyword>
<evidence type="ECO:0000256" key="5">
    <source>
        <dbReference type="ARBA" id="ARBA00022519"/>
    </source>
</evidence>
<dbReference type="PANTHER" id="PTHR30614:SF10">
    <property type="entry name" value="ARGININE ABC TRANSPORTER PERMEASE PROTEIN ARTM"/>
    <property type="match status" value="1"/>
</dbReference>
<keyword evidence="8 9" id="KW-0472">Membrane</keyword>
<reference evidence="11" key="2">
    <citation type="submission" date="2020-09" db="EMBL/GenBank/DDBJ databases">
        <authorList>
            <person name="Sun Q."/>
            <person name="Kim S."/>
        </authorList>
    </citation>
    <scope>NUCLEOTIDE SEQUENCE</scope>
    <source>
        <strain evidence="11">KCTC 42249</strain>
    </source>
</reference>
<dbReference type="Proteomes" id="UP000630142">
    <property type="component" value="Unassembled WGS sequence"/>
</dbReference>
<organism evidence="11 12">
    <name type="scientific">Tianweitania populi</name>
    <dbReference type="NCBI Taxonomy" id="1607949"/>
    <lineage>
        <taxon>Bacteria</taxon>
        <taxon>Pseudomonadati</taxon>
        <taxon>Pseudomonadota</taxon>
        <taxon>Alphaproteobacteria</taxon>
        <taxon>Hyphomicrobiales</taxon>
        <taxon>Phyllobacteriaceae</taxon>
        <taxon>Tianweitania</taxon>
    </lineage>
</organism>
<keyword evidence="6 9" id="KW-0812">Transmembrane</keyword>
<evidence type="ECO:0000256" key="3">
    <source>
        <dbReference type="ARBA" id="ARBA00022448"/>
    </source>
</evidence>
<dbReference type="Gene3D" id="1.10.3720.10">
    <property type="entry name" value="MetI-like"/>
    <property type="match status" value="1"/>
</dbReference>
<sequence length="243" mass="26895">MLIDFPFLWESFTALLKGIPLTLQLTALSVVTGGVLAVLLALMRVSNKWWLDLPAQFYVFVFRGTPLLVQIYIIYYGISQFPELRQSWVWPFLRQAYWCAALALALNTAAYSAEIIRGGLLSVPAGQIEAARATGMSGFLLMRRIIFPQALRQMLPGYSNEIILMVKSTALASTVTLMEVTGIAAKLISQSYRPIELFICAGAIYLALNFIVARLFAALEYALSPERRPAPVSAADKPEKARA</sequence>
<feature type="domain" description="ABC transmembrane type-1" evidence="10">
    <location>
        <begin position="19"/>
        <end position="216"/>
    </location>
</feature>
<comment type="subcellular location">
    <subcellularLocation>
        <location evidence="1">Cell inner membrane</location>
        <topology evidence="1">Multi-pass membrane protein</topology>
    </subcellularLocation>
    <subcellularLocation>
        <location evidence="9">Cell membrane</location>
        <topology evidence="9">Multi-pass membrane protein</topology>
    </subcellularLocation>
</comment>
<feature type="transmembrane region" description="Helical" evidence="9">
    <location>
        <begin position="162"/>
        <end position="185"/>
    </location>
</feature>
<feature type="transmembrane region" description="Helical" evidence="9">
    <location>
        <begin position="197"/>
        <end position="219"/>
    </location>
</feature>
<comment type="similarity">
    <text evidence="2">Belongs to the binding-protein-dependent transport system permease family. HisMQ subfamily.</text>
</comment>
<evidence type="ECO:0000256" key="6">
    <source>
        <dbReference type="ARBA" id="ARBA00022692"/>
    </source>
</evidence>
<dbReference type="SUPFAM" id="SSF161098">
    <property type="entry name" value="MetI-like"/>
    <property type="match status" value="1"/>
</dbReference>
<evidence type="ECO:0000256" key="4">
    <source>
        <dbReference type="ARBA" id="ARBA00022475"/>
    </source>
</evidence>
<reference evidence="11" key="1">
    <citation type="journal article" date="2014" name="Int. J. Syst. Evol. Microbiol.">
        <title>Complete genome sequence of Corynebacterium casei LMG S-19264T (=DSM 44701T), isolated from a smear-ripened cheese.</title>
        <authorList>
            <consortium name="US DOE Joint Genome Institute (JGI-PGF)"/>
            <person name="Walter F."/>
            <person name="Albersmeier A."/>
            <person name="Kalinowski J."/>
            <person name="Ruckert C."/>
        </authorList>
    </citation>
    <scope>NUCLEOTIDE SEQUENCE</scope>
    <source>
        <strain evidence="11">KCTC 42249</strain>
    </source>
</reference>
<keyword evidence="7 9" id="KW-1133">Transmembrane helix</keyword>
<dbReference type="AlphaFoldDB" id="A0A8J3GMW5"/>
<dbReference type="InterPro" id="IPR043429">
    <property type="entry name" value="ArtM/GltK/GlnP/TcyL/YhdX-like"/>
</dbReference>
<dbReference type="PANTHER" id="PTHR30614">
    <property type="entry name" value="MEMBRANE COMPONENT OF AMINO ACID ABC TRANSPORTER"/>
    <property type="match status" value="1"/>
</dbReference>
<name>A0A8J3GMW5_9HYPH</name>
<evidence type="ECO:0000259" key="10">
    <source>
        <dbReference type="PROSITE" id="PS50928"/>
    </source>
</evidence>
<accession>A0A8J3GMW5</accession>
<dbReference type="NCBIfam" id="TIGR01726">
    <property type="entry name" value="HEQRo_perm_3TM"/>
    <property type="match status" value="1"/>
</dbReference>
<dbReference type="GO" id="GO:0043190">
    <property type="term" value="C:ATP-binding cassette (ABC) transporter complex"/>
    <property type="evidence" value="ECO:0007669"/>
    <property type="project" value="InterPro"/>
</dbReference>
<evidence type="ECO:0000256" key="1">
    <source>
        <dbReference type="ARBA" id="ARBA00004429"/>
    </source>
</evidence>
<proteinExistence type="inferred from homology"/>
<dbReference type="InterPro" id="IPR010065">
    <property type="entry name" value="AA_ABC_transptr_permease_3TM"/>
</dbReference>
<dbReference type="InterPro" id="IPR035906">
    <property type="entry name" value="MetI-like_sf"/>
</dbReference>
<evidence type="ECO:0000256" key="7">
    <source>
        <dbReference type="ARBA" id="ARBA00022989"/>
    </source>
</evidence>
<evidence type="ECO:0000256" key="9">
    <source>
        <dbReference type="RuleBase" id="RU363032"/>
    </source>
</evidence>
<evidence type="ECO:0000313" key="12">
    <source>
        <dbReference type="Proteomes" id="UP000630142"/>
    </source>
</evidence>
<keyword evidence="3 9" id="KW-0813">Transport</keyword>
<keyword evidence="12" id="KW-1185">Reference proteome</keyword>
<dbReference type="EMBL" id="BMZQ01000004">
    <property type="protein sequence ID" value="GHD22200.1"/>
    <property type="molecule type" value="Genomic_DNA"/>
</dbReference>
<evidence type="ECO:0000256" key="2">
    <source>
        <dbReference type="ARBA" id="ARBA00010072"/>
    </source>
</evidence>
<feature type="transmembrane region" description="Helical" evidence="9">
    <location>
        <begin position="21"/>
        <end position="43"/>
    </location>
</feature>
<dbReference type="GO" id="GO:0006865">
    <property type="term" value="P:amino acid transport"/>
    <property type="evidence" value="ECO:0007669"/>
    <property type="project" value="TreeGrafter"/>
</dbReference>
<dbReference type="CDD" id="cd06261">
    <property type="entry name" value="TM_PBP2"/>
    <property type="match status" value="1"/>
</dbReference>
<dbReference type="RefSeq" id="WP_244641573.1">
    <property type="nucleotide sequence ID" value="NZ_BMZQ01000004.1"/>
</dbReference>
<protein>
    <submittedName>
        <fullName evidence="11">Nopaline transport system permease protein NocM</fullName>
    </submittedName>
</protein>
<dbReference type="PROSITE" id="PS50928">
    <property type="entry name" value="ABC_TM1"/>
    <property type="match status" value="1"/>
</dbReference>
<evidence type="ECO:0000256" key="8">
    <source>
        <dbReference type="ARBA" id="ARBA00023136"/>
    </source>
</evidence>
<gene>
    <name evidence="11" type="primary">nocM</name>
    <name evidence="11" type="ORF">GCM10016234_36410</name>
</gene>
<dbReference type="GO" id="GO:0022857">
    <property type="term" value="F:transmembrane transporter activity"/>
    <property type="evidence" value="ECO:0007669"/>
    <property type="project" value="InterPro"/>
</dbReference>
<evidence type="ECO:0000313" key="11">
    <source>
        <dbReference type="EMBL" id="GHD22200.1"/>
    </source>
</evidence>
<dbReference type="Pfam" id="PF00528">
    <property type="entry name" value="BPD_transp_1"/>
    <property type="match status" value="1"/>
</dbReference>
<keyword evidence="4" id="KW-1003">Cell membrane</keyword>